<name>A0ABT7E5D9_9FIRM</name>
<dbReference type="Proteomes" id="UP001301012">
    <property type="component" value="Unassembled WGS sequence"/>
</dbReference>
<gene>
    <name evidence="5" type="ORF">QOZ84_01125</name>
</gene>
<dbReference type="InterPro" id="IPR036388">
    <property type="entry name" value="WH-like_DNA-bd_sf"/>
</dbReference>
<dbReference type="EMBL" id="JASKYM010000001">
    <property type="protein sequence ID" value="MDK2562134.1"/>
    <property type="molecule type" value="Genomic_DNA"/>
</dbReference>
<proteinExistence type="predicted"/>
<sequence>MNFTANEKEPVYLQIVKYVKQQIVIGNLNPGDVIPSRREMAVKIKVNPNTVQKAYKEMEDMGIINTARSYQSTITSDEKIIKKVRHDLIDESLKDFIENMKAINVEKEELVQIINDRY</sequence>
<dbReference type="InterPro" id="IPR036390">
    <property type="entry name" value="WH_DNA-bd_sf"/>
</dbReference>
<evidence type="ECO:0000256" key="1">
    <source>
        <dbReference type="ARBA" id="ARBA00023015"/>
    </source>
</evidence>
<keyword evidence="6" id="KW-1185">Reference proteome</keyword>
<protein>
    <submittedName>
        <fullName evidence="5">GntR family transcriptional regulator</fullName>
    </submittedName>
</protein>
<dbReference type="Gene3D" id="1.10.10.10">
    <property type="entry name" value="Winged helix-like DNA-binding domain superfamily/Winged helix DNA-binding domain"/>
    <property type="match status" value="1"/>
</dbReference>
<dbReference type="RefSeq" id="WP_284131119.1">
    <property type="nucleotide sequence ID" value="NZ_JASKYM010000001.1"/>
</dbReference>
<feature type="domain" description="HTH gntR-type" evidence="4">
    <location>
        <begin position="9"/>
        <end position="78"/>
    </location>
</feature>
<evidence type="ECO:0000256" key="3">
    <source>
        <dbReference type="ARBA" id="ARBA00023163"/>
    </source>
</evidence>
<evidence type="ECO:0000313" key="5">
    <source>
        <dbReference type="EMBL" id="MDK2562134.1"/>
    </source>
</evidence>
<comment type="caution">
    <text evidence="5">The sequence shown here is derived from an EMBL/GenBank/DDBJ whole genome shotgun (WGS) entry which is preliminary data.</text>
</comment>
<keyword evidence="1" id="KW-0805">Transcription regulation</keyword>
<dbReference type="PANTHER" id="PTHR38445:SF6">
    <property type="entry name" value="GNTR-FAMILY TRANSCRIPTIONAL REGULATOR"/>
    <property type="match status" value="1"/>
</dbReference>
<dbReference type="PROSITE" id="PS50949">
    <property type="entry name" value="HTH_GNTR"/>
    <property type="match status" value="1"/>
</dbReference>
<evidence type="ECO:0000259" key="4">
    <source>
        <dbReference type="PROSITE" id="PS50949"/>
    </source>
</evidence>
<keyword evidence="3" id="KW-0804">Transcription</keyword>
<dbReference type="SUPFAM" id="SSF46785">
    <property type="entry name" value="Winged helix' DNA-binding domain"/>
    <property type="match status" value="1"/>
</dbReference>
<dbReference type="InterPro" id="IPR000524">
    <property type="entry name" value="Tscrpt_reg_HTH_GntR"/>
</dbReference>
<dbReference type="SMART" id="SM00345">
    <property type="entry name" value="HTH_GNTR"/>
    <property type="match status" value="1"/>
</dbReference>
<dbReference type="CDD" id="cd07377">
    <property type="entry name" value="WHTH_GntR"/>
    <property type="match status" value="1"/>
</dbReference>
<evidence type="ECO:0000313" key="6">
    <source>
        <dbReference type="Proteomes" id="UP001301012"/>
    </source>
</evidence>
<dbReference type="PANTHER" id="PTHR38445">
    <property type="entry name" value="HTH-TYPE TRANSCRIPTIONAL REPRESSOR YTRA"/>
    <property type="match status" value="1"/>
</dbReference>
<accession>A0ABT7E5D9</accession>
<dbReference type="Pfam" id="PF00392">
    <property type="entry name" value="GntR"/>
    <property type="match status" value="1"/>
</dbReference>
<keyword evidence="2" id="KW-0238">DNA-binding</keyword>
<evidence type="ECO:0000256" key="2">
    <source>
        <dbReference type="ARBA" id="ARBA00023125"/>
    </source>
</evidence>
<organism evidence="5 6">
    <name type="scientific">Romboutsia sedimentorum</name>
    <dbReference type="NCBI Taxonomy" id="1368474"/>
    <lineage>
        <taxon>Bacteria</taxon>
        <taxon>Bacillati</taxon>
        <taxon>Bacillota</taxon>
        <taxon>Clostridia</taxon>
        <taxon>Peptostreptococcales</taxon>
        <taxon>Peptostreptococcaceae</taxon>
        <taxon>Romboutsia</taxon>
    </lineage>
</organism>
<reference evidence="5 6" key="1">
    <citation type="submission" date="2023-05" db="EMBL/GenBank/DDBJ databases">
        <title>Rombocin, a short stable natural nisin variant, displays selective antimicrobial activity against Listeria monocytogenes and employs dual mode of action to kill target bacterial strains.</title>
        <authorList>
            <person name="Wambui J."/>
            <person name="Stephan R."/>
            <person name="Kuipers O.P."/>
        </authorList>
    </citation>
    <scope>NUCLEOTIDE SEQUENCE [LARGE SCALE GENOMIC DNA]</scope>
    <source>
        <strain evidence="5 6">RC002</strain>
    </source>
</reference>